<feature type="compositionally biased region" description="Polar residues" evidence="1">
    <location>
        <begin position="398"/>
        <end position="410"/>
    </location>
</feature>
<evidence type="ECO:0000259" key="2">
    <source>
        <dbReference type="SMART" id="SM00451"/>
    </source>
</evidence>
<dbReference type="SMART" id="SM00451">
    <property type="entry name" value="ZnF_U1"/>
    <property type="match status" value="1"/>
</dbReference>
<feature type="compositionally biased region" description="Basic and acidic residues" evidence="1">
    <location>
        <begin position="44"/>
        <end position="57"/>
    </location>
</feature>
<evidence type="ECO:0000313" key="3">
    <source>
        <dbReference type="EMBL" id="CAI4003323.1"/>
    </source>
</evidence>
<reference evidence="4 5" key="2">
    <citation type="submission" date="2024-05" db="EMBL/GenBank/DDBJ databases">
        <authorList>
            <person name="Chen Y."/>
            <person name="Shah S."/>
            <person name="Dougan E. K."/>
            <person name="Thang M."/>
            <person name="Chan C."/>
        </authorList>
    </citation>
    <scope>NUCLEOTIDE SEQUENCE [LARGE SCALE GENOMIC DNA]</scope>
</reference>
<feature type="region of interest" description="Disordered" evidence="1">
    <location>
        <begin position="361"/>
        <end position="427"/>
    </location>
</feature>
<name>A0A9P1G7V0_9DINO</name>
<dbReference type="SUPFAM" id="SSF57667">
    <property type="entry name" value="beta-beta-alpha zinc fingers"/>
    <property type="match status" value="1"/>
</dbReference>
<feature type="domain" description="U1-type" evidence="2">
    <location>
        <begin position="133"/>
        <end position="166"/>
    </location>
</feature>
<feature type="compositionally biased region" description="Basic and acidic residues" evidence="1">
    <location>
        <begin position="65"/>
        <end position="92"/>
    </location>
</feature>
<dbReference type="GO" id="GO:0003676">
    <property type="term" value="F:nucleic acid binding"/>
    <property type="evidence" value="ECO:0007669"/>
    <property type="project" value="InterPro"/>
</dbReference>
<evidence type="ECO:0000313" key="5">
    <source>
        <dbReference type="Proteomes" id="UP001152797"/>
    </source>
</evidence>
<dbReference type="EMBL" id="CAMXCT010003246">
    <property type="protein sequence ID" value="CAI4003323.1"/>
    <property type="molecule type" value="Genomic_DNA"/>
</dbReference>
<protein>
    <submittedName>
        <fullName evidence="4">WW domain-containing protein</fullName>
    </submittedName>
</protein>
<dbReference type="GO" id="GO:0008270">
    <property type="term" value="F:zinc ion binding"/>
    <property type="evidence" value="ECO:0007669"/>
    <property type="project" value="InterPro"/>
</dbReference>
<dbReference type="Proteomes" id="UP001152797">
    <property type="component" value="Unassembled WGS sequence"/>
</dbReference>
<feature type="region of interest" description="Disordered" evidence="1">
    <location>
        <begin position="44"/>
        <end position="92"/>
    </location>
</feature>
<feature type="compositionally biased region" description="Acidic residues" evidence="1">
    <location>
        <begin position="418"/>
        <end position="427"/>
    </location>
</feature>
<reference evidence="3" key="1">
    <citation type="submission" date="2022-10" db="EMBL/GenBank/DDBJ databases">
        <authorList>
            <person name="Chen Y."/>
            <person name="Dougan E. K."/>
            <person name="Chan C."/>
            <person name="Rhodes N."/>
            <person name="Thang M."/>
        </authorList>
    </citation>
    <scope>NUCLEOTIDE SEQUENCE</scope>
</reference>
<feature type="compositionally biased region" description="Low complexity" evidence="1">
    <location>
        <begin position="362"/>
        <end position="373"/>
    </location>
</feature>
<evidence type="ECO:0000313" key="4">
    <source>
        <dbReference type="EMBL" id="CAL4790635.1"/>
    </source>
</evidence>
<dbReference type="EMBL" id="CAMXCT020003246">
    <property type="protein sequence ID" value="CAL1156698.1"/>
    <property type="molecule type" value="Genomic_DNA"/>
</dbReference>
<accession>A0A9P1G7V0</accession>
<dbReference type="InterPro" id="IPR036236">
    <property type="entry name" value="Znf_C2H2_sf"/>
</dbReference>
<dbReference type="OrthoDB" id="442555at2759"/>
<dbReference type="EMBL" id="CAMXCT030003246">
    <property type="protein sequence ID" value="CAL4790635.1"/>
    <property type="molecule type" value="Genomic_DNA"/>
</dbReference>
<comment type="caution">
    <text evidence="3">The sequence shown here is derived from an EMBL/GenBank/DDBJ whole genome shotgun (WGS) entry which is preliminary data.</text>
</comment>
<dbReference type="AlphaFoldDB" id="A0A9P1G7V0"/>
<organism evidence="3">
    <name type="scientific">Cladocopium goreaui</name>
    <dbReference type="NCBI Taxonomy" id="2562237"/>
    <lineage>
        <taxon>Eukaryota</taxon>
        <taxon>Sar</taxon>
        <taxon>Alveolata</taxon>
        <taxon>Dinophyceae</taxon>
        <taxon>Suessiales</taxon>
        <taxon>Symbiodiniaceae</taxon>
        <taxon>Cladocopium</taxon>
    </lineage>
</organism>
<proteinExistence type="predicted"/>
<gene>
    <name evidence="3" type="ORF">C1SCF055_LOCUS29196</name>
</gene>
<evidence type="ECO:0000256" key="1">
    <source>
        <dbReference type="SAM" id="MobiDB-lite"/>
    </source>
</evidence>
<sequence length="427" mass="47616">MKKNSKVSAPAAAMMSQQELFWDSLYGDDLKLARATGCSCAADLEREKQKKQERQAKADAAQRQNLRENEWKRQKEKEEEKKQREKNREENKWKKQFEIAKKQAFSEGVLEAHDYGDGVYWVQCEDKRWLEVQGEYYCPLCNKQLNQSSLELHINSDAHKKKVAWSLGPSGPGAHSAPSMPAAPRAAVINTAVVKRDAPAAMAEWQTMGPDGLVRCIPCNKVVDDNHISSGDHIRRLESWLAHEQLKKTGYAAPTLEYLAYVPSVAGDDTSERWLKCLLCGKFVQDETSHSGTKENPQGSVQHKKNLTNYVGTAWYQDNVIKERLKWHPAPTVRCKPVPKPAASPAPWAAAPAPASYCGGRAPAAPAANAQPAWMRDDPPAATQRVYDPWQDEEDTKTTQVPYPSSSETRLPSADAAAEGEGEEFEC</sequence>
<keyword evidence="5" id="KW-1185">Reference proteome</keyword>
<dbReference type="InterPro" id="IPR003604">
    <property type="entry name" value="Matrin/U1-like-C_Znf_C2H2"/>
</dbReference>